<evidence type="ECO:0000313" key="3">
    <source>
        <dbReference type="EMBL" id="CAD8582773.1"/>
    </source>
</evidence>
<dbReference type="InterPro" id="IPR009688">
    <property type="entry name" value="FAM210A/B-like_dom"/>
</dbReference>
<dbReference type="InterPro" id="IPR045866">
    <property type="entry name" value="FAM210A/B-like"/>
</dbReference>
<proteinExistence type="predicted"/>
<reference evidence="3" key="1">
    <citation type="submission" date="2021-01" db="EMBL/GenBank/DDBJ databases">
        <authorList>
            <person name="Corre E."/>
            <person name="Pelletier E."/>
            <person name="Niang G."/>
            <person name="Scheremetjew M."/>
            <person name="Finn R."/>
            <person name="Kale V."/>
            <person name="Holt S."/>
            <person name="Cochrane G."/>
            <person name="Meng A."/>
            <person name="Brown T."/>
            <person name="Cohen L."/>
        </authorList>
    </citation>
    <scope>NUCLEOTIDE SEQUENCE</scope>
    <source>
        <strain evidence="3">Clade-D-RCC2572</strain>
    </source>
</reference>
<keyword evidence="1" id="KW-1133">Transmembrane helix</keyword>
<dbReference type="GO" id="GO:0005739">
    <property type="term" value="C:mitochondrion"/>
    <property type="evidence" value="ECO:0007669"/>
    <property type="project" value="TreeGrafter"/>
</dbReference>
<keyword evidence="1" id="KW-0472">Membrane</keyword>
<dbReference type="PANTHER" id="PTHR21377">
    <property type="entry name" value="PROTEIN FAM210B, MITOCHONDRIAL"/>
    <property type="match status" value="1"/>
</dbReference>
<gene>
    <name evidence="3" type="ORF">OMED0929_LOCUS4034</name>
</gene>
<dbReference type="PANTHER" id="PTHR21377:SF20">
    <property type="entry name" value="OS04G0416000 PROTEIN"/>
    <property type="match status" value="1"/>
</dbReference>
<name>A0A7S0KKC8_9CHLO</name>
<keyword evidence="1" id="KW-0812">Transmembrane</keyword>
<protein>
    <recommendedName>
        <fullName evidence="2">DUF1279 domain-containing protein</fullName>
    </recommendedName>
</protein>
<dbReference type="EMBL" id="HBEW01004820">
    <property type="protein sequence ID" value="CAD8582773.1"/>
    <property type="molecule type" value="Transcribed_RNA"/>
</dbReference>
<dbReference type="AlphaFoldDB" id="A0A7S0KKC8"/>
<evidence type="ECO:0000259" key="2">
    <source>
        <dbReference type="Pfam" id="PF06916"/>
    </source>
</evidence>
<sequence>MMTMMTTTTMTTTTRCAWSGADAGAATPRLGARGRVRAPRGRPRVAVAVEAHGVYGNDRRLMTTSSSGGGVGWGRRRRARVDGWWWWTSSASASSASASSSSSALRAQKSDREREIDAVTKKWGLEAGLWNVFKSPASSANQADKAGVDETDASVTPSRMDMAKALLKRYGSAYLFTSISLSLISITVFYFLVAGGVDVAGLLEKVGINVNATSESFGTFALAYAAHKASSPIRFGPTVALTPLVAKWLGKEIVDDDDEGQGQGDGGASK</sequence>
<feature type="domain" description="DUF1279" evidence="2">
    <location>
        <begin position="162"/>
        <end position="244"/>
    </location>
</feature>
<organism evidence="3">
    <name type="scientific">Ostreococcus mediterraneus</name>
    <dbReference type="NCBI Taxonomy" id="1486918"/>
    <lineage>
        <taxon>Eukaryota</taxon>
        <taxon>Viridiplantae</taxon>
        <taxon>Chlorophyta</taxon>
        <taxon>Mamiellophyceae</taxon>
        <taxon>Mamiellales</taxon>
        <taxon>Bathycoccaceae</taxon>
        <taxon>Ostreococcus</taxon>
    </lineage>
</organism>
<accession>A0A7S0KKC8</accession>
<feature type="transmembrane region" description="Helical" evidence="1">
    <location>
        <begin position="173"/>
        <end position="193"/>
    </location>
</feature>
<dbReference type="Pfam" id="PF06916">
    <property type="entry name" value="FAM210A-B_dom"/>
    <property type="match status" value="1"/>
</dbReference>
<evidence type="ECO:0000256" key="1">
    <source>
        <dbReference type="SAM" id="Phobius"/>
    </source>
</evidence>